<feature type="non-terminal residue" evidence="2">
    <location>
        <position position="132"/>
    </location>
</feature>
<name>X1V2B7_9ZZZZ</name>
<dbReference type="Pfam" id="PF04101">
    <property type="entry name" value="Glyco_tran_28_C"/>
    <property type="match status" value="1"/>
</dbReference>
<dbReference type="Gene3D" id="3.40.50.2000">
    <property type="entry name" value="Glycogen Phosphorylase B"/>
    <property type="match status" value="1"/>
</dbReference>
<accession>X1V2B7</accession>
<comment type="caution">
    <text evidence="2">The sequence shown here is derived from an EMBL/GenBank/DDBJ whole genome shotgun (WGS) entry which is preliminary data.</text>
</comment>
<dbReference type="PANTHER" id="PTHR21015">
    <property type="entry name" value="UDP-N-ACETYLGLUCOSAMINE--N-ACETYLMURAMYL-(PENTAPEPTIDE) PYROPHOSPHORYL-UNDECAPRENOL N-ACETYLGLUCOSAMINE TRANSFERASE 1"/>
    <property type="match status" value="1"/>
</dbReference>
<dbReference type="EMBL" id="BARW01021047">
    <property type="protein sequence ID" value="GAI98784.1"/>
    <property type="molecule type" value="Genomic_DNA"/>
</dbReference>
<evidence type="ECO:0000259" key="1">
    <source>
        <dbReference type="Pfam" id="PF04101"/>
    </source>
</evidence>
<gene>
    <name evidence="2" type="ORF">S12H4_35439</name>
</gene>
<protein>
    <recommendedName>
        <fullName evidence="1">Glycosyl transferase family 28 C-terminal domain-containing protein</fullName>
    </recommendedName>
</protein>
<dbReference type="GO" id="GO:0016758">
    <property type="term" value="F:hexosyltransferase activity"/>
    <property type="evidence" value="ECO:0007669"/>
    <property type="project" value="InterPro"/>
</dbReference>
<reference evidence="2" key="1">
    <citation type="journal article" date="2014" name="Front. Microbiol.">
        <title>High frequency of phylogenetically diverse reductive dehalogenase-homologous genes in deep subseafloor sedimentary metagenomes.</title>
        <authorList>
            <person name="Kawai M."/>
            <person name="Futagami T."/>
            <person name="Toyoda A."/>
            <person name="Takaki Y."/>
            <person name="Nishi S."/>
            <person name="Hori S."/>
            <person name="Arai W."/>
            <person name="Tsubouchi T."/>
            <person name="Morono Y."/>
            <person name="Uchiyama I."/>
            <person name="Ito T."/>
            <person name="Fujiyama A."/>
            <person name="Inagaki F."/>
            <person name="Takami H."/>
        </authorList>
    </citation>
    <scope>NUCLEOTIDE SEQUENCE</scope>
    <source>
        <strain evidence="2">Expedition CK06-06</strain>
    </source>
</reference>
<evidence type="ECO:0000313" key="2">
    <source>
        <dbReference type="EMBL" id="GAI98784.1"/>
    </source>
</evidence>
<feature type="domain" description="Glycosyl transferase family 28 C-terminal" evidence="1">
    <location>
        <begin position="2"/>
        <end position="126"/>
    </location>
</feature>
<dbReference type="SUPFAM" id="SSF53756">
    <property type="entry name" value="UDP-Glycosyltransferase/glycogen phosphorylase"/>
    <property type="match status" value="1"/>
</dbReference>
<organism evidence="2">
    <name type="scientific">marine sediment metagenome</name>
    <dbReference type="NCBI Taxonomy" id="412755"/>
    <lineage>
        <taxon>unclassified sequences</taxon>
        <taxon>metagenomes</taxon>
        <taxon>ecological metagenomes</taxon>
    </lineage>
</organism>
<sequence>MNSLALEIQRILPKEYQIVIVCGRRDYKWVNSRRNGRTKVIPFTFSLWDEMRDADAIVSRSGALAGYEILSSNRPVLFIPFPFAIDNHQYYNAEYFTEVGEAIMFEEKNLTKDVLAQKIEEMLQKEVIKKGK</sequence>
<dbReference type="PANTHER" id="PTHR21015:SF22">
    <property type="entry name" value="GLYCOSYLTRANSFERASE"/>
    <property type="match status" value="1"/>
</dbReference>
<dbReference type="InterPro" id="IPR007235">
    <property type="entry name" value="Glyco_trans_28_C"/>
</dbReference>
<dbReference type="AlphaFoldDB" id="X1V2B7"/>
<proteinExistence type="predicted"/>